<gene>
    <name evidence="2" type="ORF">ENS64_12395</name>
</gene>
<dbReference type="SUPFAM" id="SSF53649">
    <property type="entry name" value="Alkaline phosphatase-like"/>
    <property type="match status" value="1"/>
</dbReference>
<dbReference type="PANTHER" id="PTHR10151:SF120">
    <property type="entry name" value="BIS(5'-ADENOSYL)-TRIPHOSPHATASE"/>
    <property type="match status" value="1"/>
</dbReference>
<feature type="signal peptide" evidence="1">
    <location>
        <begin position="1"/>
        <end position="21"/>
    </location>
</feature>
<reference evidence="2" key="1">
    <citation type="journal article" date="2020" name="mSystems">
        <title>Genome- and Community-Level Interaction Insights into Carbon Utilization and Element Cycling Functions of Hydrothermarchaeota in Hydrothermal Sediment.</title>
        <authorList>
            <person name="Zhou Z."/>
            <person name="Liu Y."/>
            <person name="Xu W."/>
            <person name="Pan J."/>
            <person name="Luo Z.H."/>
            <person name="Li M."/>
        </authorList>
    </citation>
    <scope>NUCLEOTIDE SEQUENCE [LARGE SCALE GENOMIC DNA]</scope>
    <source>
        <strain evidence="2">SpSt-508</strain>
    </source>
</reference>
<dbReference type="EMBL" id="DSVQ01000016">
    <property type="protein sequence ID" value="HGT40042.1"/>
    <property type="molecule type" value="Genomic_DNA"/>
</dbReference>
<dbReference type="Gene3D" id="3.40.720.10">
    <property type="entry name" value="Alkaline Phosphatase, subunit A"/>
    <property type="match status" value="1"/>
</dbReference>
<dbReference type="PROSITE" id="PS51257">
    <property type="entry name" value="PROKAR_LIPOPROTEIN"/>
    <property type="match status" value="1"/>
</dbReference>
<evidence type="ECO:0000313" key="2">
    <source>
        <dbReference type="EMBL" id="HGT40042.1"/>
    </source>
</evidence>
<dbReference type="PANTHER" id="PTHR10151">
    <property type="entry name" value="ECTONUCLEOTIDE PYROPHOSPHATASE/PHOSPHODIESTERASE"/>
    <property type="match status" value="1"/>
</dbReference>
<feature type="chain" id="PRO_5028384408" evidence="1">
    <location>
        <begin position="22"/>
        <end position="310"/>
    </location>
</feature>
<accession>A0A7C4LLH9</accession>
<name>A0A7C4LLH9_9PLAN</name>
<keyword evidence="1" id="KW-0732">Signal</keyword>
<dbReference type="GO" id="GO:0016787">
    <property type="term" value="F:hydrolase activity"/>
    <property type="evidence" value="ECO:0007669"/>
    <property type="project" value="UniProtKB-ARBA"/>
</dbReference>
<evidence type="ECO:0000256" key="1">
    <source>
        <dbReference type="SAM" id="SignalP"/>
    </source>
</evidence>
<dbReference type="AlphaFoldDB" id="A0A7C4LLH9"/>
<sequence>MVRHALLQLGLLLACCWSAAADEPARKVLFIGIDGCRWDAVQAARTPHLDRLVEDGFLALGTDIIAPRETPGDTVSGPGWSNLLCGVWPDKHGVIDNSFKGANYQRYPHVFARIKEVNPRAVTASFSDWAPIHTKILSAADEVFTEDARGAAEYAAADARAVDACCTLLQRKHPDVVMLYQGQVDETGHAHGFHPTVAEYRQAIERVDAHIGRVLETIRMRPTFAAEDWLVLVATDHGGVGLNHGGGRQMEEIRKTFLIVSGPSALRGRTEAPTYQVDVVATALAHLRIVPRPEWELDGRPVGLKSLPMR</sequence>
<dbReference type="InterPro" id="IPR002591">
    <property type="entry name" value="Phosphodiest/P_Trfase"/>
</dbReference>
<dbReference type="Pfam" id="PF01663">
    <property type="entry name" value="Phosphodiest"/>
    <property type="match status" value="2"/>
</dbReference>
<proteinExistence type="predicted"/>
<protein>
    <submittedName>
        <fullName evidence="2">Nucleotide pyrophosphatase</fullName>
    </submittedName>
</protein>
<comment type="caution">
    <text evidence="2">The sequence shown here is derived from an EMBL/GenBank/DDBJ whole genome shotgun (WGS) entry which is preliminary data.</text>
</comment>
<dbReference type="InterPro" id="IPR017850">
    <property type="entry name" value="Alkaline_phosphatase_core_sf"/>
</dbReference>
<organism evidence="2">
    <name type="scientific">Schlesneria paludicola</name>
    <dbReference type="NCBI Taxonomy" id="360056"/>
    <lineage>
        <taxon>Bacteria</taxon>
        <taxon>Pseudomonadati</taxon>
        <taxon>Planctomycetota</taxon>
        <taxon>Planctomycetia</taxon>
        <taxon>Planctomycetales</taxon>
        <taxon>Planctomycetaceae</taxon>
        <taxon>Schlesneria</taxon>
    </lineage>
</organism>